<reference evidence="16 17" key="1">
    <citation type="journal article" date="2011" name="Front. Microbiol.">
        <title>Genomic signatures of strain selection and enhancement in Bacillus atrophaeus var. globigii, a historical biowarfare simulant.</title>
        <authorList>
            <person name="Gibbons H.S."/>
            <person name="Broomall S.M."/>
            <person name="McNew L.A."/>
            <person name="Daligault H."/>
            <person name="Chapman C."/>
            <person name="Bruce D."/>
            <person name="Karavis M."/>
            <person name="Krepps M."/>
            <person name="McGregor P.A."/>
            <person name="Hong C."/>
            <person name="Park K.H."/>
            <person name="Akmal A."/>
            <person name="Feldman A."/>
            <person name="Lin J.S."/>
            <person name="Chang W.E."/>
            <person name="Higgs B.W."/>
            <person name="Demirev P."/>
            <person name="Lindquist J."/>
            <person name="Liem A."/>
            <person name="Fochler E."/>
            <person name="Read T.D."/>
            <person name="Tapia R."/>
            <person name="Johnson S."/>
            <person name="Bishop-Lilly K.A."/>
            <person name="Detter C."/>
            <person name="Han C."/>
            <person name="Sozhamannan S."/>
            <person name="Rosenzweig C.N."/>
            <person name="Skowronski E.W."/>
        </authorList>
    </citation>
    <scope>NUCLEOTIDE SEQUENCE [LARGE SCALE GENOMIC DNA]</scope>
    <source>
        <strain evidence="16 17">MLST1</strain>
    </source>
</reference>
<gene>
    <name evidence="15" type="primary">kdkA</name>
    <name evidence="16" type="ORF">CWE09_03270</name>
</gene>
<dbReference type="GO" id="GO:0016301">
    <property type="term" value="F:kinase activity"/>
    <property type="evidence" value="ECO:0007669"/>
    <property type="project" value="UniProtKB-KW"/>
</dbReference>
<proteinExistence type="inferred from homology"/>
<dbReference type="GO" id="GO:0005524">
    <property type="term" value="F:ATP binding"/>
    <property type="evidence" value="ECO:0007669"/>
    <property type="project" value="UniProtKB-UniRule"/>
</dbReference>
<dbReference type="HAMAP" id="MF_00521">
    <property type="entry name" value="KDO_kinase"/>
    <property type="match status" value="1"/>
</dbReference>
<evidence type="ECO:0000256" key="14">
    <source>
        <dbReference type="ARBA" id="ARBA00034417"/>
    </source>
</evidence>
<evidence type="ECO:0000256" key="6">
    <source>
        <dbReference type="ARBA" id="ARBA00022519"/>
    </source>
</evidence>
<keyword evidence="6 15" id="KW-0997">Cell inner membrane</keyword>
<evidence type="ECO:0000256" key="9">
    <source>
        <dbReference type="ARBA" id="ARBA00022777"/>
    </source>
</evidence>
<comment type="pathway">
    <text evidence="2 15">Bacterial outer membrane biogenesis; LPS core biosynthesis.</text>
</comment>
<dbReference type="Gene3D" id="1.10.510.10">
    <property type="entry name" value="Transferase(Phosphotransferase) domain 1"/>
    <property type="match status" value="1"/>
</dbReference>
<evidence type="ECO:0000256" key="8">
    <source>
        <dbReference type="ARBA" id="ARBA00022741"/>
    </source>
</evidence>
<evidence type="ECO:0000256" key="7">
    <source>
        <dbReference type="ARBA" id="ARBA00022679"/>
    </source>
</evidence>
<evidence type="ECO:0000256" key="2">
    <source>
        <dbReference type="ARBA" id="ARBA00004713"/>
    </source>
</evidence>
<feature type="active site" evidence="15">
    <location>
        <position position="185"/>
    </location>
</feature>
<dbReference type="InterPro" id="IPR011009">
    <property type="entry name" value="Kinase-like_dom_sf"/>
</dbReference>
<comment type="subcellular location">
    <subcellularLocation>
        <location evidence="1 15">Cell inner membrane</location>
        <topology evidence="1 15">Peripheral membrane protein</topology>
        <orientation evidence="1 15">Cytoplasmic side</orientation>
    </subcellularLocation>
</comment>
<keyword evidence="8 15" id="KW-0547">Nucleotide-binding</keyword>
<evidence type="ECO:0000256" key="3">
    <source>
        <dbReference type="ARBA" id="ARBA00010327"/>
    </source>
</evidence>
<keyword evidence="17" id="KW-1185">Reference proteome</keyword>
<keyword evidence="5 15" id="KW-1003">Cell membrane</keyword>
<name>A0A432W6Q8_9GAMM</name>
<comment type="function">
    <text evidence="15">Catalyzes the ATP-dependent phosphorylation of the 3-deoxy-D-manno-octulosonic acid (Kdo) residue in Kdo-lipid IV(A) at the 4-OH position.</text>
</comment>
<evidence type="ECO:0000256" key="4">
    <source>
        <dbReference type="ARBA" id="ARBA00011988"/>
    </source>
</evidence>
<dbReference type="SUPFAM" id="SSF56112">
    <property type="entry name" value="Protein kinase-like (PK-like)"/>
    <property type="match status" value="1"/>
</dbReference>
<comment type="caution">
    <text evidence="16">The sequence shown here is derived from an EMBL/GenBank/DDBJ whole genome shotgun (WGS) entry which is preliminary data.</text>
</comment>
<evidence type="ECO:0000256" key="13">
    <source>
        <dbReference type="ARBA" id="ARBA00029511"/>
    </source>
</evidence>
<dbReference type="GO" id="GO:0005886">
    <property type="term" value="C:plasma membrane"/>
    <property type="evidence" value="ECO:0007669"/>
    <property type="project" value="UniProtKB-SubCell"/>
</dbReference>
<evidence type="ECO:0000256" key="12">
    <source>
        <dbReference type="ARBA" id="ARBA00023136"/>
    </source>
</evidence>
<keyword evidence="7 15" id="KW-0808">Transferase</keyword>
<dbReference type="InterPro" id="IPR022826">
    <property type="entry name" value="KDO_kinase"/>
</dbReference>
<evidence type="ECO:0000256" key="11">
    <source>
        <dbReference type="ARBA" id="ARBA00022985"/>
    </source>
</evidence>
<evidence type="ECO:0000256" key="15">
    <source>
        <dbReference type="HAMAP-Rule" id="MF_00521"/>
    </source>
</evidence>
<accession>A0A432W6Q8</accession>
<keyword evidence="11 15" id="KW-0448">Lipopolysaccharide biosynthesis</keyword>
<evidence type="ECO:0000313" key="17">
    <source>
        <dbReference type="Proteomes" id="UP000288293"/>
    </source>
</evidence>
<sequence>MRRKMTKPEVNVPAINGKNNWSVWYDDEVMEAPSVEHFKPSFWNARDAMTGSAGGRRLAYFIEDNAELARAEALHMVLRHYYRGGLIAKLNEDLFVGWQVARSRAMQEFSLLADMYQAGLPVPKPYAALFSQHGLFYRSDILIERLPCDSDLYTALQKQPLSSSQWQQLGKIIAQFHQAGIYHSDLNCHNILIRQQGAHTDFWIIDFDKCKQRSQGKWQDENLARLLRSLNKEKQRHTSFQFSLQDWRHLMDGYHEIAS</sequence>
<keyword evidence="10 15" id="KW-0067">ATP-binding</keyword>
<dbReference type="UniPathway" id="UPA00958"/>
<protein>
    <recommendedName>
        <fullName evidence="13 15">3-deoxy-D-manno-octulosonic acid kinase</fullName>
        <shortName evidence="15">Kdo kinase</shortName>
        <ecNumber evidence="4 15">2.7.1.166</ecNumber>
    </recommendedName>
</protein>
<dbReference type="Pfam" id="PF06293">
    <property type="entry name" value="Kdo"/>
    <property type="match status" value="1"/>
</dbReference>
<dbReference type="EC" id="2.7.1.166" evidence="4 15"/>
<dbReference type="NCBIfam" id="NF002475">
    <property type="entry name" value="PRK01723.1"/>
    <property type="match status" value="1"/>
</dbReference>
<comment type="catalytic activity">
    <reaction evidence="14 15">
        <text>an alpha-Kdo-(2-&gt;6)-lipid IVA + ATP = a 4-O-phospho-alpha-Kdo-(2-&gt;6)-lipid IVA + ADP + H(+)</text>
        <dbReference type="Rhea" id="RHEA:74271"/>
        <dbReference type="ChEBI" id="CHEBI:15378"/>
        <dbReference type="ChEBI" id="CHEBI:30616"/>
        <dbReference type="ChEBI" id="CHEBI:176428"/>
        <dbReference type="ChEBI" id="CHEBI:193140"/>
        <dbReference type="ChEBI" id="CHEBI:456216"/>
        <dbReference type="EC" id="2.7.1.166"/>
    </reaction>
</comment>
<keyword evidence="9 15" id="KW-0418">Kinase</keyword>
<keyword evidence="12 15" id="KW-0472">Membrane</keyword>
<organism evidence="16 17">
    <name type="scientific">Aliidiomarina minuta</name>
    <dbReference type="NCBI Taxonomy" id="880057"/>
    <lineage>
        <taxon>Bacteria</taxon>
        <taxon>Pseudomonadati</taxon>
        <taxon>Pseudomonadota</taxon>
        <taxon>Gammaproteobacteria</taxon>
        <taxon>Alteromonadales</taxon>
        <taxon>Idiomarinaceae</taxon>
        <taxon>Aliidiomarina</taxon>
    </lineage>
</organism>
<dbReference type="AlphaFoldDB" id="A0A432W6Q8"/>
<dbReference type="Proteomes" id="UP000288293">
    <property type="component" value="Unassembled WGS sequence"/>
</dbReference>
<evidence type="ECO:0000313" key="16">
    <source>
        <dbReference type="EMBL" id="RUO25764.1"/>
    </source>
</evidence>
<comment type="similarity">
    <text evidence="3 15">Belongs to the protein kinase superfamily. KdkA/RfaP family.</text>
</comment>
<evidence type="ECO:0000256" key="1">
    <source>
        <dbReference type="ARBA" id="ARBA00004515"/>
    </source>
</evidence>
<dbReference type="EMBL" id="PIPL01000001">
    <property type="protein sequence ID" value="RUO25764.1"/>
    <property type="molecule type" value="Genomic_DNA"/>
</dbReference>
<dbReference type="GO" id="GO:0016773">
    <property type="term" value="F:phosphotransferase activity, alcohol group as acceptor"/>
    <property type="evidence" value="ECO:0007669"/>
    <property type="project" value="UniProtKB-UniRule"/>
</dbReference>
<evidence type="ECO:0000256" key="5">
    <source>
        <dbReference type="ARBA" id="ARBA00022475"/>
    </source>
</evidence>
<evidence type="ECO:0000256" key="10">
    <source>
        <dbReference type="ARBA" id="ARBA00022840"/>
    </source>
</evidence>
<dbReference type="GO" id="GO:0009244">
    <property type="term" value="P:lipopolysaccharide core region biosynthetic process"/>
    <property type="evidence" value="ECO:0007669"/>
    <property type="project" value="UniProtKB-UniRule"/>
</dbReference>